<organism evidence="1 2">
    <name type="scientific">Arcicella aquatica</name>
    <dbReference type="NCBI Taxonomy" id="217141"/>
    <lineage>
        <taxon>Bacteria</taxon>
        <taxon>Pseudomonadati</taxon>
        <taxon>Bacteroidota</taxon>
        <taxon>Cytophagia</taxon>
        <taxon>Cytophagales</taxon>
        <taxon>Flectobacillaceae</taxon>
        <taxon>Arcicella</taxon>
    </lineage>
</organism>
<comment type="caution">
    <text evidence="1">The sequence shown here is derived from an EMBL/GenBank/DDBJ whole genome shotgun (WGS) entry which is preliminary data.</text>
</comment>
<evidence type="ECO:0000313" key="2">
    <source>
        <dbReference type="Proteomes" id="UP001304671"/>
    </source>
</evidence>
<sequence>MPTMHQKHIAHKGSLLIFFLLISFNIILGQSSSSNDTPPKLQMKDRKNIWSKLRIPTFNPDTICTISVFSFKVTAQGTIDTVFVKGACPEKVKDAVVNHIKSTSGYWAPRMVAGKPVESKLFILPYLLEGTFGVNEVGRKLLERVSHEFVDFMELLFDNQKVDYGRNRTKGGKLFIETETSYLLPYGVSFTRR</sequence>
<dbReference type="EMBL" id="JAYFUL010000030">
    <property type="protein sequence ID" value="MEA5259411.1"/>
    <property type="molecule type" value="Genomic_DNA"/>
</dbReference>
<gene>
    <name evidence="1" type="ORF">VB264_16550</name>
</gene>
<name>A0ABU5QQR0_9BACT</name>
<reference evidence="1 2" key="1">
    <citation type="submission" date="2023-12" db="EMBL/GenBank/DDBJ databases">
        <title>Novel species of the genus Arcicella isolated from rivers.</title>
        <authorList>
            <person name="Lu H."/>
        </authorList>
    </citation>
    <scope>NUCLEOTIDE SEQUENCE [LARGE SCALE GENOMIC DNA]</scope>
    <source>
        <strain evidence="1 2">LMG 21963</strain>
    </source>
</reference>
<evidence type="ECO:0000313" key="1">
    <source>
        <dbReference type="EMBL" id="MEA5259411.1"/>
    </source>
</evidence>
<proteinExistence type="predicted"/>
<keyword evidence="2" id="KW-1185">Reference proteome</keyword>
<evidence type="ECO:0008006" key="3">
    <source>
        <dbReference type="Google" id="ProtNLM"/>
    </source>
</evidence>
<protein>
    <recommendedName>
        <fullName evidence="3">TonB C-terminal domain-containing protein</fullName>
    </recommendedName>
</protein>
<dbReference type="RefSeq" id="WP_323251005.1">
    <property type="nucleotide sequence ID" value="NZ_JAYFUL010000030.1"/>
</dbReference>
<accession>A0ABU5QQR0</accession>
<dbReference type="Proteomes" id="UP001304671">
    <property type="component" value="Unassembled WGS sequence"/>
</dbReference>